<name>A0ABD0P6E1_CIRMR</name>
<keyword evidence="2" id="KW-1185">Reference proteome</keyword>
<proteinExistence type="predicted"/>
<dbReference type="AlphaFoldDB" id="A0ABD0P6E1"/>
<evidence type="ECO:0000313" key="1">
    <source>
        <dbReference type="EMBL" id="KAL0169166.1"/>
    </source>
</evidence>
<protein>
    <submittedName>
        <fullName evidence="1">Uncharacterized protein</fullName>
    </submittedName>
</protein>
<dbReference type="Proteomes" id="UP001529510">
    <property type="component" value="Unassembled WGS sequence"/>
</dbReference>
<sequence>PVIRLPGPGTPKLELRDEEDMLPTVAFKERRSFRTLSGLDEIQAHQQTGM</sequence>
<organism evidence="1 2">
    <name type="scientific">Cirrhinus mrigala</name>
    <name type="common">Mrigala</name>
    <dbReference type="NCBI Taxonomy" id="683832"/>
    <lineage>
        <taxon>Eukaryota</taxon>
        <taxon>Metazoa</taxon>
        <taxon>Chordata</taxon>
        <taxon>Craniata</taxon>
        <taxon>Vertebrata</taxon>
        <taxon>Euteleostomi</taxon>
        <taxon>Actinopterygii</taxon>
        <taxon>Neopterygii</taxon>
        <taxon>Teleostei</taxon>
        <taxon>Ostariophysi</taxon>
        <taxon>Cypriniformes</taxon>
        <taxon>Cyprinidae</taxon>
        <taxon>Labeoninae</taxon>
        <taxon>Labeonini</taxon>
        <taxon>Cirrhinus</taxon>
    </lineage>
</organism>
<evidence type="ECO:0000313" key="2">
    <source>
        <dbReference type="Proteomes" id="UP001529510"/>
    </source>
</evidence>
<feature type="non-terminal residue" evidence="1">
    <location>
        <position position="1"/>
    </location>
</feature>
<dbReference type="EMBL" id="JAMKFB020000017">
    <property type="protein sequence ID" value="KAL0169166.1"/>
    <property type="molecule type" value="Genomic_DNA"/>
</dbReference>
<reference evidence="1 2" key="1">
    <citation type="submission" date="2024-05" db="EMBL/GenBank/DDBJ databases">
        <title>Genome sequencing and assembly of Indian major carp, Cirrhinus mrigala (Hamilton, 1822).</title>
        <authorList>
            <person name="Mohindra V."/>
            <person name="Chowdhury L.M."/>
            <person name="Lal K."/>
            <person name="Jena J.K."/>
        </authorList>
    </citation>
    <scope>NUCLEOTIDE SEQUENCE [LARGE SCALE GENOMIC DNA]</scope>
    <source>
        <strain evidence="1">CM1030</strain>
        <tissue evidence="1">Blood</tissue>
    </source>
</reference>
<gene>
    <name evidence="1" type="ORF">M9458_033762</name>
</gene>
<accession>A0ABD0P6E1</accession>
<comment type="caution">
    <text evidence="1">The sequence shown here is derived from an EMBL/GenBank/DDBJ whole genome shotgun (WGS) entry which is preliminary data.</text>
</comment>